<keyword evidence="2" id="KW-1133">Transmembrane helix</keyword>
<dbReference type="InterPro" id="IPR055470">
    <property type="entry name" value="DUF7042"/>
</dbReference>
<dbReference type="Pfam" id="PF23069">
    <property type="entry name" value="DUF7042"/>
    <property type="match status" value="1"/>
</dbReference>
<reference evidence="5" key="1">
    <citation type="submission" date="2022-08" db="UniProtKB">
        <authorList>
            <consortium name="EnsemblMetazoa"/>
        </authorList>
    </citation>
    <scope>IDENTIFICATION</scope>
    <source>
        <strain evidence="5">05x7-T-G4-1.051#20</strain>
    </source>
</reference>
<feature type="region of interest" description="Disordered" evidence="1">
    <location>
        <begin position="356"/>
        <end position="396"/>
    </location>
</feature>
<name>A0A8W8JXL4_MAGGI</name>
<evidence type="ECO:0000256" key="1">
    <source>
        <dbReference type="SAM" id="MobiDB-lite"/>
    </source>
</evidence>
<sequence length="396" mass="42997">MKMNYRDSYWGVYFICFGSLLSTTESTCNYPTDLQNGVWDDSQKGSITYTTTTMTGYTYSSYSSGSSIWDCHLIEGDFVVSKAQGTIDLFGSPFDAYICQKLTKITSYSYNYYLESDVQANAGNDRLNVFGTGTTVSVSQACSKTTAIPTEEFHVLVKTGKSYSNIADVKQWFPTPLLGTFEYTKVTDAGVSTCGTGSVMDVCTNRTTMTLNMTQCSSVVAYSQGEVYAVTYIVSGSTHFVVVVNPGTPDGSTYFRFSCLAVSQSGSTVTVVEKSGSCGPGQNTTLTGTGGSKYTMTPYTFTTDSPEEDSSNLGLIIGIVVALVLLIAIAAVIGYIIYKKKKKQIHVYDKHKEENANDPEYLHRGYTEMPQQTPPASNPSKPEANGNSNIEMSAQT</sequence>
<keyword evidence="2" id="KW-0812">Transmembrane</keyword>
<keyword evidence="2" id="KW-0472">Membrane</keyword>
<dbReference type="Proteomes" id="UP000005408">
    <property type="component" value="Unassembled WGS sequence"/>
</dbReference>
<dbReference type="EnsemblMetazoa" id="G21468.1">
    <property type="protein sequence ID" value="G21468.1:cds"/>
    <property type="gene ID" value="G21468"/>
</dbReference>
<feature type="domain" description="DUF7042" evidence="4">
    <location>
        <begin position="175"/>
        <end position="282"/>
    </location>
</feature>
<dbReference type="AlphaFoldDB" id="A0A8W8JXL4"/>
<evidence type="ECO:0000256" key="3">
    <source>
        <dbReference type="SAM" id="SignalP"/>
    </source>
</evidence>
<feature type="compositionally biased region" description="Basic and acidic residues" evidence="1">
    <location>
        <begin position="356"/>
        <end position="366"/>
    </location>
</feature>
<accession>A0A8W8JXL4</accession>
<feature type="compositionally biased region" description="Polar residues" evidence="1">
    <location>
        <begin position="378"/>
        <end position="396"/>
    </location>
</feature>
<keyword evidence="6" id="KW-1185">Reference proteome</keyword>
<feature type="chain" id="PRO_5036477717" description="DUF7042 domain-containing protein" evidence="3">
    <location>
        <begin position="27"/>
        <end position="396"/>
    </location>
</feature>
<evidence type="ECO:0000313" key="5">
    <source>
        <dbReference type="EnsemblMetazoa" id="G21468.1:cds"/>
    </source>
</evidence>
<protein>
    <recommendedName>
        <fullName evidence="4">DUF7042 domain-containing protein</fullName>
    </recommendedName>
</protein>
<feature type="transmembrane region" description="Helical" evidence="2">
    <location>
        <begin position="313"/>
        <end position="338"/>
    </location>
</feature>
<evidence type="ECO:0000259" key="4">
    <source>
        <dbReference type="Pfam" id="PF23069"/>
    </source>
</evidence>
<evidence type="ECO:0000256" key="2">
    <source>
        <dbReference type="SAM" id="Phobius"/>
    </source>
</evidence>
<evidence type="ECO:0000313" key="6">
    <source>
        <dbReference type="Proteomes" id="UP000005408"/>
    </source>
</evidence>
<organism evidence="5 6">
    <name type="scientific">Magallana gigas</name>
    <name type="common">Pacific oyster</name>
    <name type="synonym">Crassostrea gigas</name>
    <dbReference type="NCBI Taxonomy" id="29159"/>
    <lineage>
        <taxon>Eukaryota</taxon>
        <taxon>Metazoa</taxon>
        <taxon>Spiralia</taxon>
        <taxon>Lophotrochozoa</taxon>
        <taxon>Mollusca</taxon>
        <taxon>Bivalvia</taxon>
        <taxon>Autobranchia</taxon>
        <taxon>Pteriomorphia</taxon>
        <taxon>Ostreida</taxon>
        <taxon>Ostreoidea</taxon>
        <taxon>Ostreidae</taxon>
        <taxon>Magallana</taxon>
    </lineage>
</organism>
<feature type="signal peptide" evidence="3">
    <location>
        <begin position="1"/>
        <end position="26"/>
    </location>
</feature>
<proteinExistence type="predicted"/>
<keyword evidence="3" id="KW-0732">Signal</keyword>